<evidence type="ECO:0000313" key="2">
    <source>
        <dbReference type="EMBL" id="CUG88065.1"/>
    </source>
</evidence>
<accession>A0A0S4J9G4</accession>
<dbReference type="Proteomes" id="UP000051952">
    <property type="component" value="Unassembled WGS sequence"/>
</dbReference>
<evidence type="ECO:0000313" key="3">
    <source>
        <dbReference type="Proteomes" id="UP000051952"/>
    </source>
</evidence>
<sequence>MKSLPRRAGKVEDNNERESSLPSLPDEEDEIILNSDDDCEEDEGGEEDDDYEEDDEEYDEDDEELDEDDEEEGDEEGEEEEEGQEHDGEVLESNESVGLEDAEGVIPRQVVVTGAAQASITTAHVEQVVEEVGQTNAIEPGLVTSPAISPHLVAFPAPAVGATSSVIALPAVFSAMPSFHPQPVGKAVVAHADYVADIAATIRTSTASSSSNGIVASGGCHDSGVNAGLWFADFQFPSAQAERPKRSRDLHEDVEDLLKKFRRPVPRLL</sequence>
<feature type="compositionally biased region" description="Basic and acidic residues" evidence="1">
    <location>
        <begin position="9"/>
        <end position="19"/>
    </location>
</feature>
<feature type="compositionally biased region" description="Acidic residues" evidence="1">
    <location>
        <begin position="25"/>
        <end position="84"/>
    </location>
</feature>
<protein>
    <submittedName>
        <fullName evidence="2">Uncharacterized protein</fullName>
    </submittedName>
</protein>
<dbReference type="AlphaFoldDB" id="A0A0S4J9G4"/>
<feature type="region of interest" description="Disordered" evidence="1">
    <location>
        <begin position="1"/>
        <end position="102"/>
    </location>
</feature>
<organism evidence="2 3">
    <name type="scientific">Bodo saltans</name>
    <name type="common">Flagellated protozoan</name>
    <dbReference type="NCBI Taxonomy" id="75058"/>
    <lineage>
        <taxon>Eukaryota</taxon>
        <taxon>Discoba</taxon>
        <taxon>Euglenozoa</taxon>
        <taxon>Kinetoplastea</taxon>
        <taxon>Metakinetoplastina</taxon>
        <taxon>Eubodonida</taxon>
        <taxon>Bodonidae</taxon>
        <taxon>Bodo</taxon>
    </lineage>
</organism>
<dbReference type="EMBL" id="CYKH01001615">
    <property type="protein sequence ID" value="CUG88065.1"/>
    <property type="molecule type" value="Genomic_DNA"/>
</dbReference>
<gene>
    <name evidence="2" type="ORF">BSAL_13520</name>
</gene>
<reference evidence="3" key="1">
    <citation type="submission" date="2015-09" db="EMBL/GenBank/DDBJ databases">
        <authorList>
            <consortium name="Pathogen Informatics"/>
        </authorList>
    </citation>
    <scope>NUCLEOTIDE SEQUENCE [LARGE SCALE GENOMIC DNA]</scope>
    <source>
        <strain evidence="3">Lake Konstanz</strain>
    </source>
</reference>
<dbReference type="VEuPathDB" id="TriTrypDB:BSAL_13520"/>
<proteinExistence type="predicted"/>
<keyword evidence="3" id="KW-1185">Reference proteome</keyword>
<evidence type="ECO:0000256" key="1">
    <source>
        <dbReference type="SAM" id="MobiDB-lite"/>
    </source>
</evidence>
<name>A0A0S4J9G4_BODSA</name>